<evidence type="ECO:0000256" key="1">
    <source>
        <dbReference type="ARBA" id="ARBA00000085"/>
    </source>
</evidence>
<dbReference type="InterPro" id="IPR036890">
    <property type="entry name" value="HATPase_C_sf"/>
</dbReference>
<dbReference type="RefSeq" id="WP_127340035.1">
    <property type="nucleotide sequence ID" value="NZ_QWDM01000014.1"/>
</dbReference>
<comment type="catalytic activity">
    <reaction evidence="1">
        <text>ATP + protein L-histidine = ADP + protein N-phospho-L-histidine.</text>
        <dbReference type="EC" id="2.7.13.3"/>
    </reaction>
</comment>
<evidence type="ECO:0000256" key="6">
    <source>
        <dbReference type="SAM" id="Phobius"/>
    </source>
</evidence>
<dbReference type="InterPro" id="IPR003594">
    <property type="entry name" value="HATPase_dom"/>
</dbReference>
<dbReference type="EC" id="2.7.13.3" evidence="2"/>
<dbReference type="Gene3D" id="3.30.565.10">
    <property type="entry name" value="Histidine kinase-like ATPase, C-terminal domain"/>
    <property type="match status" value="1"/>
</dbReference>
<dbReference type="SMART" id="SM00387">
    <property type="entry name" value="HATPase_c"/>
    <property type="match status" value="1"/>
</dbReference>
<keyword evidence="4 8" id="KW-0418">Kinase</keyword>
<evidence type="ECO:0000259" key="7">
    <source>
        <dbReference type="PROSITE" id="PS50109"/>
    </source>
</evidence>
<dbReference type="CDD" id="cd16917">
    <property type="entry name" value="HATPase_UhpB-NarQ-NarX-like"/>
    <property type="match status" value="1"/>
</dbReference>
<proteinExistence type="predicted"/>
<keyword evidence="9" id="KW-1185">Reference proteome</keyword>
<evidence type="ECO:0000256" key="5">
    <source>
        <dbReference type="ARBA" id="ARBA00023012"/>
    </source>
</evidence>
<dbReference type="PANTHER" id="PTHR24421:SF10">
    <property type="entry name" value="NITRATE_NITRITE SENSOR PROTEIN NARQ"/>
    <property type="match status" value="1"/>
</dbReference>
<keyword evidence="3" id="KW-0808">Transferase</keyword>
<dbReference type="GO" id="GO:0004673">
    <property type="term" value="F:protein histidine kinase activity"/>
    <property type="evidence" value="ECO:0007669"/>
    <property type="project" value="UniProtKB-EC"/>
</dbReference>
<comment type="caution">
    <text evidence="8">The sequence shown here is derived from an EMBL/GenBank/DDBJ whole genome shotgun (WGS) entry which is preliminary data.</text>
</comment>
<name>A0A434A375_9FLAO</name>
<reference evidence="9" key="1">
    <citation type="journal article" date="2019" name="Syst. Appl. Microbiol.">
        <title>Flavobacterium circumlabens sp. nov. and Flavobacterium cupreum sp. nov., two psychrotrophic species isolated from Antarctic environmental samples.</title>
        <authorList>
            <person name="Kralova S."/>
            <person name="Busse H.-J."/>
            <person name="Svec P."/>
            <person name="Maslanova I."/>
            <person name="Stankova E."/>
            <person name="Bartak M."/>
            <person name="Sedlacek I."/>
        </authorList>
    </citation>
    <scope>NUCLEOTIDE SEQUENCE [LARGE SCALE GENOMIC DNA]</scope>
    <source>
        <strain evidence="9">CCM 8825</strain>
    </source>
</reference>
<feature type="transmembrane region" description="Helical" evidence="6">
    <location>
        <begin position="6"/>
        <end position="32"/>
    </location>
</feature>
<evidence type="ECO:0000256" key="2">
    <source>
        <dbReference type="ARBA" id="ARBA00012438"/>
    </source>
</evidence>
<dbReference type="InterPro" id="IPR005467">
    <property type="entry name" value="His_kinase_dom"/>
</dbReference>
<organism evidence="8 9">
    <name type="scientific">Flavobacterium cupreum</name>
    <dbReference type="NCBI Taxonomy" id="2133766"/>
    <lineage>
        <taxon>Bacteria</taxon>
        <taxon>Pseudomonadati</taxon>
        <taxon>Bacteroidota</taxon>
        <taxon>Flavobacteriia</taxon>
        <taxon>Flavobacteriales</taxon>
        <taxon>Flavobacteriaceae</taxon>
        <taxon>Flavobacterium</taxon>
    </lineage>
</organism>
<evidence type="ECO:0000256" key="3">
    <source>
        <dbReference type="ARBA" id="ARBA00022679"/>
    </source>
</evidence>
<keyword evidence="6" id="KW-1133">Transmembrane helix</keyword>
<dbReference type="EMBL" id="QWDM01000014">
    <property type="protein sequence ID" value="RUT68841.1"/>
    <property type="molecule type" value="Genomic_DNA"/>
</dbReference>
<sequence length="265" mass="30692">MERKEIQLLVISLGIVFFTLLVTLLVIFFYFLKKKNNYLVEKMESEMYFQSELVKTRIEIKDQTLSEISKELHDNIGQIVSVGIMQLNMYIQNGQPVKSKELTDLKDVLAKSLDEIRILSRIINKDNLLETNFIEAIKQDLERIRKLKHIQYAYNFKGEIPKINEGHDLFIYRIFQEALHNSLKHSHSDLYEVNITTTTTLFQLKMKDFGIGYDTKKINSGIGLNNMKLRAKLIGATLIIESNQSGTSIVLEYPLTPPDENNSEE</sequence>
<keyword evidence="6" id="KW-0812">Transmembrane</keyword>
<keyword evidence="6" id="KW-0472">Membrane</keyword>
<dbReference type="PANTHER" id="PTHR24421">
    <property type="entry name" value="NITRATE/NITRITE SENSOR PROTEIN NARX-RELATED"/>
    <property type="match status" value="1"/>
</dbReference>
<evidence type="ECO:0000256" key="4">
    <source>
        <dbReference type="ARBA" id="ARBA00022777"/>
    </source>
</evidence>
<protein>
    <recommendedName>
        <fullName evidence="2">histidine kinase</fullName>
        <ecNumber evidence="2">2.7.13.3</ecNumber>
    </recommendedName>
</protein>
<dbReference type="InterPro" id="IPR050482">
    <property type="entry name" value="Sensor_HK_TwoCompSys"/>
</dbReference>
<dbReference type="Proteomes" id="UP000288102">
    <property type="component" value="Unassembled WGS sequence"/>
</dbReference>
<dbReference type="OrthoDB" id="9760839at2"/>
<keyword evidence="5" id="KW-0902">Two-component regulatory system</keyword>
<evidence type="ECO:0000313" key="8">
    <source>
        <dbReference type="EMBL" id="RUT68841.1"/>
    </source>
</evidence>
<dbReference type="PROSITE" id="PS50109">
    <property type="entry name" value="HIS_KIN"/>
    <property type="match status" value="1"/>
</dbReference>
<feature type="domain" description="Histidine kinase" evidence="7">
    <location>
        <begin position="67"/>
        <end position="257"/>
    </location>
</feature>
<accession>A0A434A375</accession>
<dbReference type="GO" id="GO:0000160">
    <property type="term" value="P:phosphorelay signal transduction system"/>
    <property type="evidence" value="ECO:0007669"/>
    <property type="project" value="UniProtKB-KW"/>
</dbReference>
<dbReference type="Pfam" id="PF02518">
    <property type="entry name" value="HATPase_c"/>
    <property type="match status" value="1"/>
</dbReference>
<evidence type="ECO:0000313" key="9">
    <source>
        <dbReference type="Proteomes" id="UP000288102"/>
    </source>
</evidence>
<gene>
    <name evidence="8" type="ORF">D0817_19725</name>
</gene>
<dbReference type="AlphaFoldDB" id="A0A434A375"/>
<dbReference type="SUPFAM" id="SSF55874">
    <property type="entry name" value="ATPase domain of HSP90 chaperone/DNA topoisomerase II/histidine kinase"/>
    <property type="match status" value="1"/>
</dbReference>